<dbReference type="EMBL" id="CP032413">
    <property type="protein sequence ID" value="AYB48169.1"/>
    <property type="molecule type" value="Genomic_DNA"/>
</dbReference>
<sequence>MEDEDNANKKGWYAKEEVLETRFPYYNSISKRWTDTPYPFAVLLTKSRCNDLGDPGKWT</sequence>
<dbReference type="KEGG" id="plw:D5F53_33185"/>
<dbReference type="AlphaFoldDB" id="A0A385TWF2"/>
<evidence type="ECO:0000313" key="1">
    <source>
        <dbReference type="EMBL" id="AYB48169.1"/>
    </source>
</evidence>
<accession>A0A385TWF2</accession>
<proteinExistence type="predicted"/>
<gene>
    <name evidence="1" type="ORF">D5F53_33185</name>
</gene>
<geneLocation type="plasmid" evidence="1 2">
    <name>pAZOPL1</name>
</geneLocation>
<keyword evidence="1" id="KW-0614">Plasmid</keyword>
<dbReference type="Proteomes" id="UP000266552">
    <property type="component" value="Plasmid pAZOPL1"/>
</dbReference>
<protein>
    <submittedName>
        <fullName evidence="1">Uncharacterized protein</fullName>
    </submittedName>
</protein>
<evidence type="ECO:0000313" key="2">
    <source>
        <dbReference type="Proteomes" id="UP000266552"/>
    </source>
</evidence>
<keyword evidence="2" id="KW-1185">Reference proteome</keyword>
<reference evidence="1 2" key="1">
    <citation type="submission" date="2018-09" db="EMBL/GenBank/DDBJ databases">
        <title>Genome Sequence of Paenibacillus lautus Strain E7593-69, Azo Dye-Degrading Bacteria, Isolated from Commercial Tattoo Inks.</title>
        <authorList>
            <person name="Nho S.W."/>
            <person name="Kim S.-J."/>
            <person name="Kweon O."/>
            <person name="Cerniglia C.E."/>
        </authorList>
    </citation>
    <scope>NUCLEOTIDE SEQUENCE [LARGE SCALE GENOMIC DNA]</scope>
    <source>
        <strain evidence="1 2">E7593-69</strain>
        <plasmid evidence="1 2">pAZOPL1</plasmid>
    </source>
</reference>
<name>A0A385TWF2_PAELA</name>
<dbReference type="RefSeq" id="WP_119851498.1">
    <property type="nucleotide sequence ID" value="NZ_JAIFIS010000061.1"/>
</dbReference>
<organism evidence="1 2">
    <name type="scientific">Paenibacillus lautus</name>
    <name type="common">Bacillus lautus</name>
    <dbReference type="NCBI Taxonomy" id="1401"/>
    <lineage>
        <taxon>Bacteria</taxon>
        <taxon>Bacillati</taxon>
        <taxon>Bacillota</taxon>
        <taxon>Bacilli</taxon>
        <taxon>Bacillales</taxon>
        <taxon>Paenibacillaceae</taxon>
        <taxon>Paenibacillus</taxon>
    </lineage>
</organism>